<accession>A0ABN8RND4</accession>
<keyword evidence="2" id="KW-1185">Reference proteome</keyword>
<proteinExistence type="predicted"/>
<sequence length="89" mass="9817">MENHPTLGTVNLWAKANGASNTALRGKAKSTGLKNFPAFDRLSYFDAISDIVTEAMHMIARIGLLLVQLLTGVVPMDNWKVRIQEEDFG</sequence>
<dbReference type="EMBL" id="CALNXI010001916">
    <property type="protein sequence ID" value="CAH3179613.1"/>
    <property type="molecule type" value="Genomic_DNA"/>
</dbReference>
<dbReference type="Proteomes" id="UP001159427">
    <property type="component" value="Unassembled WGS sequence"/>
</dbReference>
<name>A0ABN8RND4_9CNID</name>
<gene>
    <name evidence="1" type="ORF">PEVE_00012474</name>
</gene>
<organism evidence="1 2">
    <name type="scientific">Porites evermanni</name>
    <dbReference type="NCBI Taxonomy" id="104178"/>
    <lineage>
        <taxon>Eukaryota</taxon>
        <taxon>Metazoa</taxon>
        <taxon>Cnidaria</taxon>
        <taxon>Anthozoa</taxon>
        <taxon>Hexacorallia</taxon>
        <taxon>Scleractinia</taxon>
        <taxon>Fungiina</taxon>
        <taxon>Poritidae</taxon>
        <taxon>Porites</taxon>
    </lineage>
</organism>
<evidence type="ECO:0000313" key="1">
    <source>
        <dbReference type="EMBL" id="CAH3179613.1"/>
    </source>
</evidence>
<evidence type="ECO:0000313" key="2">
    <source>
        <dbReference type="Proteomes" id="UP001159427"/>
    </source>
</evidence>
<reference evidence="1 2" key="1">
    <citation type="submission" date="2022-05" db="EMBL/GenBank/DDBJ databases">
        <authorList>
            <consortium name="Genoscope - CEA"/>
            <person name="William W."/>
        </authorList>
    </citation>
    <scope>NUCLEOTIDE SEQUENCE [LARGE SCALE GENOMIC DNA]</scope>
</reference>
<protein>
    <submittedName>
        <fullName evidence="1">Uncharacterized protein</fullName>
    </submittedName>
</protein>
<comment type="caution">
    <text evidence="1">The sequence shown here is derived from an EMBL/GenBank/DDBJ whole genome shotgun (WGS) entry which is preliminary data.</text>
</comment>